<dbReference type="EMBL" id="KX023893">
    <property type="protein sequence ID" value="ANB78835.1"/>
    <property type="molecule type" value="mRNA"/>
</dbReference>
<dbReference type="PANTHER" id="PTHR23351:SF56">
    <property type="entry name" value="KAYAK"/>
    <property type="match status" value="1"/>
</dbReference>
<comment type="subunit">
    <text evidence="6">Homodimer. Heterodimer with Jra. The kay-Jra heterodimer binds more stably to the AP-1 site than either of the two proteins alone.</text>
</comment>
<feature type="region of interest" description="Disordered" evidence="7">
    <location>
        <begin position="172"/>
        <end position="222"/>
    </location>
</feature>
<dbReference type="OrthoDB" id="5866312at2759"/>
<evidence type="ECO:0000256" key="6">
    <source>
        <dbReference type="ARBA" id="ARBA00044005"/>
    </source>
</evidence>
<evidence type="ECO:0000256" key="4">
    <source>
        <dbReference type="ARBA" id="ARBA00023159"/>
    </source>
</evidence>
<evidence type="ECO:0000313" key="9">
    <source>
        <dbReference type="EMBL" id="ANB78835.1"/>
    </source>
</evidence>
<dbReference type="InterPro" id="IPR046347">
    <property type="entry name" value="bZIP_sf"/>
</dbReference>
<dbReference type="Gene3D" id="1.20.5.170">
    <property type="match status" value="1"/>
</dbReference>
<dbReference type="SUPFAM" id="SSF57959">
    <property type="entry name" value="Leucine zipper domain"/>
    <property type="match status" value="1"/>
</dbReference>
<organism evidence="9">
    <name type="scientific">Nilaparvata lugens</name>
    <name type="common">Brown planthopper</name>
    <dbReference type="NCBI Taxonomy" id="108931"/>
    <lineage>
        <taxon>Eukaryota</taxon>
        <taxon>Metazoa</taxon>
        <taxon>Ecdysozoa</taxon>
        <taxon>Arthropoda</taxon>
        <taxon>Hexapoda</taxon>
        <taxon>Insecta</taxon>
        <taxon>Pterygota</taxon>
        <taxon>Neoptera</taxon>
        <taxon>Paraneoptera</taxon>
        <taxon>Hemiptera</taxon>
        <taxon>Auchenorrhyncha</taxon>
        <taxon>Fulgoroidea</taxon>
        <taxon>Delphacidae</taxon>
        <taxon>Delphacinae</taxon>
        <taxon>Nilaparvata</taxon>
    </lineage>
</organism>
<protein>
    <submittedName>
        <fullName evidence="9">Fos</fullName>
    </submittedName>
</protein>
<dbReference type="PRINTS" id="PR00042">
    <property type="entry name" value="LEUZIPPRFOS"/>
</dbReference>
<evidence type="ECO:0000256" key="5">
    <source>
        <dbReference type="ARBA" id="ARBA00023163"/>
    </source>
</evidence>
<dbReference type="Pfam" id="PF00170">
    <property type="entry name" value="bZIP_1"/>
    <property type="match status" value="1"/>
</dbReference>
<feature type="domain" description="BZIP" evidence="8">
    <location>
        <begin position="208"/>
        <end position="271"/>
    </location>
</feature>
<dbReference type="PANTHER" id="PTHR23351">
    <property type="entry name" value="FOS TRANSCRIPTION FACTOR-RELATED"/>
    <property type="match status" value="1"/>
</dbReference>
<evidence type="ECO:0000256" key="2">
    <source>
        <dbReference type="ARBA" id="ARBA00023015"/>
    </source>
</evidence>
<dbReference type="InterPro" id="IPR000837">
    <property type="entry name" value="AP-1"/>
</dbReference>
<evidence type="ECO:0000259" key="8">
    <source>
        <dbReference type="PROSITE" id="PS50217"/>
    </source>
</evidence>
<dbReference type="GO" id="GO:0005634">
    <property type="term" value="C:nucleus"/>
    <property type="evidence" value="ECO:0007669"/>
    <property type="project" value="UniProtKB-ARBA"/>
</dbReference>
<accession>A0A167XRD9</accession>
<dbReference type="PROSITE" id="PS00036">
    <property type="entry name" value="BZIP_BASIC"/>
    <property type="match status" value="1"/>
</dbReference>
<dbReference type="FunFam" id="1.20.5.170:FF:000006">
    <property type="entry name" value="fos-related antigen 2 isoform X1"/>
    <property type="match status" value="1"/>
</dbReference>
<keyword evidence="5" id="KW-0804">Transcription</keyword>
<dbReference type="SMART" id="SM00338">
    <property type="entry name" value="BRLZ"/>
    <property type="match status" value="1"/>
</dbReference>
<keyword evidence="4" id="KW-0010">Activator</keyword>
<keyword evidence="3" id="KW-0238">DNA-binding</keyword>
<keyword evidence="2" id="KW-0805">Transcription regulation</keyword>
<name>A0A167XRD9_NILLU</name>
<proteinExistence type="evidence at transcript level"/>
<dbReference type="InterPro" id="IPR004827">
    <property type="entry name" value="bZIP"/>
</dbReference>
<dbReference type="GO" id="GO:0000978">
    <property type="term" value="F:RNA polymerase II cis-regulatory region sequence-specific DNA binding"/>
    <property type="evidence" value="ECO:0007669"/>
    <property type="project" value="TreeGrafter"/>
</dbReference>
<evidence type="ECO:0000256" key="3">
    <source>
        <dbReference type="ARBA" id="ARBA00023125"/>
    </source>
</evidence>
<dbReference type="PROSITE" id="PS50217">
    <property type="entry name" value="BZIP"/>
    <property type="match status" value="1"/>
</dbReference>
<comment type="similarity">
    <text evidence="1">Belongs to the bZIP family. Fos subfamily.</text>
</comment>
<reference evidence="9" key="1">
    <citation type="journal article" date="2016" name="Insect Biochem. Mol. Biol.">
        <title>JNK signaling mediates wing form polymorphism in brown planthoppers (Nilaparvata lugens).</title>
        <authorList>
            <person name="Lin X."/>
            <person name="Xu Y."/>
            <person name="Yao Y."/>
            <person name="Wang B."/>
            <person name="Lavine M.D."/>
            <person name="Lavine L.C."/>
        </authorList>
    </citation>
    <scope>NUCLEOTIDE SEQUENCE</scope>
</reference>
<evidence type="ECO:0000256" key="1">
    <source>
        <dbReference type="ARBA" id="ARBA00007619"/>
    </source>
</evidence>
<dbReference type="GO" id="GO:0000981">
    <property type="term" value="F:DNA-binding transcription factor activity, RNA polymerase II-specific"/>
    <property type="evidence" value="ECO:0007669"/>
    <property type="project" value="TreeGrafter"/>
</dbReference>
<sequence>MLPIHEDLPDPEIGRLRSRRPPLASAKYLVGTNFNMDSQWNAAWNLKASDQLARLIKPNKEAEGFSLSRHLWKLDGLNCGIPTRTTPTITPTTLRNIEQTFLELQGGALLQGVGEGDPHQAGFMPPVIQPPLSTQGSSVFMNLVDTKSWQGGTTTLVTDAPAPANTQMLRNITSSSVNTPTTTPPPSTRKNVGGRRPNRDNSISPEEEEKRKQRRERNKLAAARCRKRRLDHTNELLEETEDLESKKMNLQSEIHQLQQEKEELELLLKTHEPVCRLLNAGSPVDVKPKLDMVAATAVRHEMSAAAAIRHEMSAAVTAARQSMPAGRHELPAVLRQNLVEDQEAQLKTVPEKRS</sequence>
<dbReference type="AlphaFoldDB" id="A0A167XRD9"/>
<evidence type="ECO:0000256" key="7">
    <source>
        <dbReference type="SAM" id="MobiDB-lite"/>
    </source>
</evidence>